<name>A0A1I4C3W1_9ACTN</name>
<dbReference type="Gene3D" id="3.30.450.20">
    <property type="entry name" value="PAS domain"/>
    <property type="match status" value="1"/>
</dbReference>
<dbReference type="SUPFAM" id="SSF55785">
    <property type="entry name" value="PYP-like sensor domain (PAS domain)"/>
    <property type="match status" value="1"/>
</dbReference>
<proteinExistence type="predicted"/>
<dbReference type="Proteomes" id="UP000199152">
    <property type="component" value="Unassembled WGS sequence"/>
</dbReference>
<evidence type="ECO:0000313" key="3">
    <source>
        <dbReference type="EMBL" id="SFK75463.1"/>
    </source>
</evidence>
<dbReference type="OrthoDB" id="7466251at2"/>
<evidence type="ECO:0000259" key="2">
    <source>
        <dbReference type="Pfam" id="PF08448"/>
    </source>
</evidence>
<evidence type="ECO:0000313" key="4">
    <source>
        <dbReference type="Proteomes" id="UP000199152"/>
    </source>
</evidence>
<feature type="domain" description="GAF" evidence="1">
    <location>
        <begin position="206"/>
        <end position="331"/>
    </location>
</feature>
<dbReference type="SUPFAM" id="SSF55781">
    <property type="entry name" value="GAF domain-like"/>
    <property type="match status" value="1"/>
</dbReference>
<dbReference type="InterPro" id="IPR035965">
    <property type="entry name" value="PAS-like_dom_sf"/>
</dbReference>
<sequence>MHHALRAMAERPEFLDGSAAYVLLDVNLRIRAVNDAYLATSGRDRTALLGEVLVEAFPDNPDTPAAHGVRNLTASLTHVLRSARPHTMQVQRYDVEPVRGSGLFVERTWSPVNIPVLDERDRVTGILHHAQDITALAQLTAPCPAPGAAVAAARLREALTALVVARGPAGASPAVVRRRQLWEAVCDRVSDRAWRGWSHALCRAVVTNLAGVDGAAVTACLGDGLQESLATTDRWTAALEELQSTLGEGPTFTALTDRAPVFYDVATERGRWPGFARTPATAGLTGVWAFPLSVAGTVLGTLTMYRRAPEPAGPDEWIDAAVLADLAGVAVLADLDRIDTELLVPDGTTGSYREVSLAAGIVSAQLGLTIDGALSAIRARAFVIDRTLTEVARDVVDGRLRLD</sequence>
<gene>
    <name evidence="3" type="ORF">SAMN04488085_103321</name>
</gene>
<dbReference type="STRING" id="504800.SAMN04488085_103321"/>
<dbReference type="InParanoid" id="A0A1I4C3W1"/>
<feature type="domain" description="PAS fold-4" evidence="2">
    <location>
        <begin position="21"/>
        <end position="137"/>
    </location>
</feature>
<accession>A0A1I4C3W1</accession>
<dbReference type="RefSeq" id="WP_143087108.1">
    <property type="nucleotide sequence ID" value="NZ_FOSW01000003.1"/>
</dbReference>
<dbReference type="EMBL" id="FOSW01000003">
    <property type="protein sequence ID" value="SFK75463.1"/>
    <property type="molecule type" value="Genomic_DNA"/>
</dbReference>
<dbReference type="AlphaFoldDB" id="A0A1I4C3W1"/>
<dbReference type="Pfam" id="PF01590">
    <property type="entry name" value="GAF"/>
    <property type="match status" value="1"/>
</dbReference>
<dbReference type="InterPro" id="IPR003018">
    <property type="entry name" value="GAF"/>
</dbReference>
<evidence type="ECO:0000259" key="1">
    <source>
        <dbReference type="Pfam" id="PF01590"/>
    </source>
</evidence>
<dbReference type="Pfam" id="PF08448">
    <property type="entry name" value="PAS_4"/>
    <property type="match status" value="1"/>
</dbReference>
<keyword evidence="4" id="KW-1185">Reference proteome</keyword>
<reference evidence="3 4" key="1">
    <citation type="submission" date="2016-10" db="EMBL/GenBank/DDBJ databases">
        <authorList>
            <person name="de Groot N.N."/>
        </authorList>
    </citation>
    <scope>NUCLEOTIDE SEQUENCE [LARGE SCALE GENOMIC DNA]</scope>
    <source>
        <strain evidence="3 4">DSM 45317</strain>
    </source>
</reference>
<dbReference type="Gene3D" id="3.30.450.40">
    <property type="match status" value="1"/>
</dbReference>
<dbReference type="InterPro" id="IPR013656">
    <property type="entry name" value="PAS_4"/>
</dbReference>
<protein>
    <submittedName>
        <fullName evidence="3">PAS fold-containing protein</fullName>
    </submittedName>
</protein>
<organism evidence="3 4">
    <name type="scientific">Geodermatophilus ruber</name>
    <dbReference type="NCBI Taxonomy" id="504800"/>
    <lineage>
        <taxon>Bacteria</taxon>
        <taxon>Bacillati</taxon>
        <taxon>Actinomycetota</taxon>
        <taxon>Actinomycetes</taxon>
        <taxon>Geodermatophilales</taxon>
        <taxon>Geodermatophilaceae</taxon>
        <taxon>Geodermatophilus</taxon>
    </lineage>
</organism>
<dbReference type="InterPro" id="IPR029016">
    <property type="entry name" value="GAF-like_dom_sf"/>
</dbReference>